<name>A0A6B0V2J1_IXORI</name>
<protein>
    <submittedName>
        <fullName evidence="2">Putative evasin</fullName>
    </submittedName>
</protein>
<dbReference type="EMBL" id="GIFC01014294">
    <property type="protein sequence ID" value="MXU96377.1"/>
    <property type="molecule type" value="Transcribed_RNA"/>
</dbReference>
<feature type="chain" id="PRO_5025640398" evidence="1">
    <location>
        <begin position="25"/>
        <end position="214"/>
    </location>
</feature>
<feature type="signal peptide" evidence="1">
    <location>
        <begin position="1"/>
        <end position="24"/>
    </location>
</feature>
<evidence type="ECO:0000256" key="1">
    <source>
        <dbReference type="SAM" id="SignalP"/>
    </source>
</evidence>
<organism evidence="2">
    <name type="scientific">Ixodes ricinus</name>
    <name type="common">Common tick</name>
    <name type="synonym">Acarus ricinus</name>
    <dbReference type="NCBI Taxonomy" id="34613"/>
    <lineage>
        <taxon>Eukaryota</taxon>
        <taxon>Metazoa</taxon>
        <taxon>Ecdysozoa</taxon>
        <taxon>Arthropoda</taxon>
        <taxon>Chelicerata</taxon>
        <taxon>Arachnida</taxon>
        <taxon>Acari</taxon>
        <taxon>Parasitiformes</taxon>
        <taxon>Ixodida</taxon>
        <taxon>Ixodoidea</taxon>
        <taxon>Ixodidae</taxon>
        <taxon>Ixodinae</taxon>
        <taxon>Ixodes</taxon>
    </lineage>
</organism>
<proteinExistence type="predicted"/>
<evidence type="ECO:0000313" key="2">
    <source>
        <dbReference type="EMBL" id="MXU96377.1"/>
    </source>
</evidence>
<accession>A0A6B0V2J1</accession>
<reference evidence="2" key="1">
    <citation type="submission" date="2019-12" db="EMBL/GenBank/DDBJ databases">
        <title>An insight into the sialome of adult female Ixodes ricinus ticks feeding for 6 days.</title>
        <authorList>
            <person name="Perner J."/>
            <person name="Ribeiro J.M.C."/>
        </authorList>
    </citation>
    <scope>NUCLEOTIDE SEQUENCE</scope>
    <source>
        <strain evidence="2">Semi-engorged</strain>
        <tissue evidence="2">Salivary glands</tissue>
    </source>
</reference>
<keyword evidence="1" id="KW-0732">Signal</keyword>
<dbReference type="AlphaFoldDB" id="A0A6B0V2J1"/>
<sequence>MALKIQRLQLVLAIIIAVQENVPAIQGVMVPPFPRPPGLRGASCIKSHIFGSGVNTINLRPRCEKGCSGEEPKDGDKCVVEYGTSGHVFIILSGVCQNTTCKINNESEVYKQEMNVSLDNNGVDKAPIPQLPGCGFTNVQDKNRLYLLSMECTACESLLNQTKRPDCTPCIVSKNDTESGDVKLTVGECKNGTCVALSSTKTVDVNKELISNSG</sequence>